<evidence type="ECO:0000256" key="4">
    <source>
        <dbReference type="ARBA" id="ARBA00023034"/>
    </source>
</evidence>
<dbReference type="AlphaFoldDB" id="A0A8T0D0A3"/>
<sequence length="315" mass="34411">MKSTKLILLHPTIQKQSSSSNTNRLWLIFIITFFTTAFTLTLITTTIRSNTTPTATSTATGDAASSIPLPLSISAALLHCATTTNSTHMTSTELAAITAAVARCAAAASHCNLLVFGLTHEALLYKVLNFNGRTIFLDENENLVSRFEQQHPGIEAYNVQYETRVSEMKRLFESARGELCGKCRPVQNLLFSECKLASNSLPNHMHELSWDVILIDGPSGYHEAAPGRMPAIFTAAVLARSKKGGAAETHIFVHDFDREMETVYSDEFLCRDNLGEAVGKLGHFVVERASDERSMTEFCRVSAPANSSSPSTSMA</sequence>
<dbReference type="OrthoDB" id="1896682at2759"/>
<dbReference type="Proteomes" id="UP000806378">
    <property type="component" value="Unassembled WGS sequence"/>
</dbReference>
<evidence type="ECO:0000256" key="5">
    <source>
        <dbReference type="ARBA" id="ARBA00023136"/>
    </source>
</evidence>
<dbReference type="InterPro" id="IPR006514">
    <property type="entry name" value="IRX15/GXM/AGM"/>
</dbReference>
<dbReference type="EMBL" id="MU089524">
    <property type="protein sequence ID" value="KAF7851825.1"/>
    <property type="molecule type" value="Genomic_DNA"/>
</dbReference>
<keyword evidence="4" id="KW-0333">Golgi apparatus</keyword>
<accession>A0A8T0D0A3</accession>
<evidence type="ECO:0000313" key="8">
    <source>
        <dbReference type="Proteomes" id="UP000806378"/>
    </source>
</evidence>
<evidence type="ECO:0000256" key="2">
    <source>
        <dbReference type="ARBA" id="ARBA00022692"/>
    </source>
</evidence>
<dbReference type="GO" id="GO:0000139">
    <property type="term" value="C:Golgi membrane"/>
    <property type="evidence" value="ECO:0007669"/>
    <property type="project" value="UniProtKB-SubCell"/>
</dbReference>
<proteinExistence type="predicted"/>
<evidence type="ECO:0000256" key="6">
    <source>
        <dbReference type="SAM" id="Phobius"/>
    </source>
</evidence>
<protein>
    <recommendedName>
        <fullName evidence="9">Polysaccharide biosynthesis domain-containing protein</fullName>
    </recommendedName>
</protein>
<name>A0A8T0D0A3_CORYI</name>
<comment type="subcellular location">
    <subcellularLocation>
        <location evidence="1">Golgi apparatus membrane</location>
        <topology evidence="1">Single-pass membrane protein</topology>
    </subcellularLocation>
</comment>
<comment type="caution">
    <text evidence="7">The sequence shown here is derived from an EMBL/GenBank/DDBJ whole genome shotgun (WGS) entry which is preliminary data.</text>
</comment>
<dbReference type="Gramene" id="rna-gnl|WGS:JABURB|Cocit.L2599.1">
    <property type="protein sequence ID" value="cds-KAF7851825.1"/>
    <property type="gene ID" value="gene-BT93_L2599"/>
</dbReference>
<keyword evidence="2 6" id="KW-0812">Transmembrane</keyword>
<evidence type="ECO:0000313" key="7">
    <source>
        <dbReference type="EMBL" id="KAF7851825.1"/>
    </source>
</evidence>
<keyword evidence="5 6" id="KW-0472">Membrane</keyword>
<dbReference type="Pfam" id="PF21729">
    <property type="entry name" value="IRX15_IRX15L_GXM"/>
    <property type="match status" value="1"/>
</dbReference>
<keyword evidence="8" id="KW-1185">Reference proteome</keyword>
<gene>
    <name evidence="7" type="ORF">BT93_L2599</name>
</gene>
<dbReference type="PANTHER" id="PTHR31444">
    <property type="entry name" value="OS11G0490100 PROTEIN"/>
    <property type="match status" value="1"/>
</dbReference>
<evidence type="ECO:0000256" key="1">
    <source>
        <dbReference type="ARBA" id="ARBA00004194"/>
    </source>
</evidence>
<keyword evidence="3 6" id="KW-1133">Transmembrane helix</keyword>
<dbReference type="NCBIfam" id="TIGR01627">
    <property type="entry name" value="A_thal_3515"/>
    <property type="match status" value="1"/>
</dbReference>
<evidence type="ECO:0000256" key="3">
    <source>
        <dbReference type="ARBA" id="ARBA00022989"/>
    </source>
</evidence>
<evidence type="ECO:0008006" key="9">
    <source>
        <dbReference type="Google" id="ProtNLM"/>
    </source>
</evidence>
<dbReference type="GO" id="GO:0045492">
    <property type="term" value="P:xylan biosynthetic process"/>
    <property type="evidence" value="ECO:0007669"/>
    <property type="project" value="InterPro"/>
</dbReference>
<organism evidence="7 8">
    <name type="scientific">Corymbia citriodora subsp. variegata</name>
    <dbReference type="NCBI Taxonomy" id="360336"/>
    <lineage>
        <taxon>Eukaryota</taxon>
        <taxon>Viridiplantae</taxon>
        <taxon>Streptophyta</taxon>
        <taxon>Embryophyta</taxon>
        <taxon>Tracheophyta</taxon>
        <taxon>Spermatophyta</taxon>
        <taxon>Magnoliopsida</taxon>
        <taxon>eudicotyledons</taxon>
        <taxon>Gunneridae</taxon>
        <taxon>Pentapetalae</taxon>
        <taxon>rosids</taxon>
        <taxon>malvids</taxon>
        <taxon>Myrtales</taxon>
        <taxon>Myrtaceae</taxon>
        <taxon>Myrtoideae</taxon>
        <taxon>Eucalypteae</taxon>
        <taxon>Corymbia</taxon>
    </lineage>
</organism>
<reference evidence="7" key="1">
    <citation type="submission" date="2020-05" db="EMBL/GenBank/DDBJ databases">
        <title>WGS assembly of Corymbia citriodora subspecies variegata.</title>
        <authorList>
            <person name="Barry K."/>
            <person name="Hundley H."/>
            <person name="Shu S."/>
            <person name="Jenkins J."/>
            <person name="Grimwood J."/>
            <person name="Baten A."/>
        </authorList>
    </citation>
    <scope>NUCLEOTIDE SEQUENCE</scope>
    <source>
        <strain evidence="7">CV2-018</strain>
    </source>
</reference>
<feature type="transmembrane region" description="Helical" evidence="6">
    <location>
        <begin position="25"/>
        <end position="47"/>
    </location>
</feature>